<comment type="caution">
    <text evidence="5">The sequence shown here is derived from an EMBL/GenBank/DDBJ whole genome shotgun (WGS) entry which is preliminary data.</text>
</comment>
<keyword evidence="3" id="KW-0175">Coiled coil</keyword>
<proteinExistence type="inferred from homology"/>
<keyword evidence="2 4" id="KW-0732">Signal</keyword>
<reference evidence="5" key="1">
    <citation type="submission" date="2022-10" db="EMBL/GenBank/DDBJ databases">
        <authorList>
            <person name="Yu W.X."/>
        </authorList>
    </citation>
    <scope>NUCLEOTIDE SEQUENCE</scope>
    <source>
        <strain evidence="5">D04</strain>
    </source>
</reference>
<evidence type="ECO:0000256" key="4">
    <source>
        <dbReference type="SAM" id="SignalP"/>
    </source>
</evidence>
<dbReference type="GO" id="GO:0051082">
    <property type="term" value="F:unfolded protein binding"/>
    <property type="evidence" value="ECO:0007669"/>
    <property type="project" value="InterPro"/>
</dbReference>
<dbReference type="SUPFAM" id="SSF111384">
    <property type="entry name" value="OmpH-like"/>
    <property type="match status" value="1"/>
</dbReference>
<sequence length="174" mass="19757">MKLLKQLFIGLMLMTTGALSAQSTLKFGHVNTQSILSVMPELKNVEEQLKGEYEKLEAQLTDMQEALKTLQQDYIKKMQENAFASPDEQANMETEINEMNAKVQNFYQESQRSLQEKEQQLKLPLFEKVSNAIKEVGAENNFLYIFEEVGGVTVYKSEKSVDVSPLVKAKLGIQ</sequence>
<evidence type="ECO:0000313" key="6">
    <source>
        <dbReference type="Proteomes" id="UP001207408"/>
    </source>
</evidence>
<dbReference type="PANTHER" id="PTHR35089">
    <property type="entry name" value="CHAPERONE PROTEIN SKP"/>
    <property type="match status" value="1"/>
</dbReference>
<keyword evidence="6" id="KW-1185">Reference proteome</keyword>
<dbReference type="AlphaFoldDB" id="A0AAE3SKK2"/>
<evidence type="ECO:0000256" key="2">
    <source>
        <dbReference type="ARBA" id="ARBA00022729"/>
    </source>
</evidence>
<protein>
    <submittedName>
        <fullName evidence="5">OmpH family outer membrane protein</fullName>
    </submittedName>
</protein>
<dbReference type="SMART" id="SM00935">
    <property type="entry name" value="OmpH"/>
    <property type="match status" value="1"/>
</dbReference>
<dbReference type="InterPro" id="IPR024930">
    <property type="entry name" value="Skp_dom_sf"/>
</dbReference>
<dbReference type="GO" id="GO:0005829">
    <property type="term" value="C:cytosol"/>
    <property type="evidence" value="ECO:0007669"/>
    <property type="project" value="TreeGrafter"/>
</dbReference>
<name>A0AAE3SKK2_9BACT</name>
<evidence type="ECO:0000256" key="1">
    <source>
        <dbReference type="ARBA" id="ARBA00009091"/>
    </source>
</evidence>
<evidence type="ECO:0000256" key="3">
    <source>
        <dbReference type="SAM" id="Coils"/>
    </source>
</evidence>
<dbReference type="GO" id="GO:0050821">
    <property type="term" value="P:protein stabilization"/>
    <property type="evidence" value="ECO:0007669"/>
    <property type="project" value="TreeGrafter"/>
</dbReference>
<dbReference type="Gene3D" id="3.30.910.20">
    <property type="entry name" value="Skp domain"/>
    <property type="match status" value="1"/>
</dbReference>
<feature type="chain" id="PRO_5042241862" evidence="4">
    <location>
        <begin position="21"/>
        <end position="174"/>
    </location>
</feature>
<feature type="signal peptide" evidence="4">
    <location>
        <begin position="1"/>
        <end position="20"/>
    </location>
</feature>
<dbReference type="EMBL" id="JAPDPI010000025">
    <property type="protein sequence ID" value="MCW3806514.1"/>
    <property type="molecule type" value="Genomic_DNA"/>
</dbReference>
<dbReference type="Pfam" id="PF03938">
    <property type="entry name" value="OmpH"/>
    <property type="match status" value="1"/>
</dbReference>
<dbReference type="InterPro" id="IPR005632">
    <property type="entry name" value="Chaperone_Skp"/>
</dbReference>
<feature type="coiled-coil region" evidence="3">
    <location>
        <begin position="39"/>
        <end position="109"/>
    </location>
</feature>
<dbReference type="Proteomes" id="UP001207408">
    <property type="component" value="Unassembled WGS sequence"/>
</dbReference>
<dbReference type="RefSeq" id="WP_301200020.1">
    <property type="nucleotide sequence ID" value="NZ_JAPDPI010000025.1"/>
</dbReference>
<gene>
    <name evidence="5" type="ORF">OM074_12840</name>
</gene>
<accession>A0AAE3SKK2</accession>
<evidence type="ECO:0000313" key="5">
    <source>
        <dbReference type="EMBL" id="MCW3806514.1"/>
    </source>
</evidence>
<comment type="similarity">
    <text evidence="1">Belongs to the Skp family.</text>
</comment>
<dbReference type="PANTHER" id="PTHR35089:SF1">
    <property type="entry name" value="CHAPERONE PROTEIN SKP"/>
    <property type="match status" value="1"/>
</dbReference>
<organism evidence="5 6">
    <name type="scientific">Plebeiibacterium marinum</name>
    <dbReference type="NCBI Taxonomy" id="2992111"/>
    <lineage>
        <taxon>Bacteria</taxon>
        <taxon>Pseudomonadati</taxon>
        <taxon>Bacteroidota</taxon>
        <taxon>Bacteroidia</taxon>
        <taxon>Marinilabiliales</taxon>
        <taxon>Marinilabiliaceae</taxon>
        <taxon>Plebeiibacterium</taxon>
    </lineage>
</organism>